<sequence length="373" mass="40740">MKILKEEDIKNIIVGATFLGSGGGGSPQHGFELLERLKSEGYEIAVTLKNPEELTTEDYVVMVAGIGAPRAFKEKKFGLEAIYAFDTISKISFIGGKNITHLMAGEIGGFNTMVPIYVAIAKGVPIVNADGNGRAVPELGTGLYPTYNIPPNPLVLANSEGDSVVAYLKDPVNHGAAEIIARQLAVGWGMLAAFATWIVNKEQIMNFLAPYTTTLSQKIGEIFIQVKDKSKGIEKLTETLKKEIGAYELFKGKITNLEFKTEGGFDFGTTTIQGEGKYAGKTMTIDFKNENMLAKIDGKIVTMVPDLICMVDMDNIFPLTNADTKEGDKVSIFGLPAPENARKSPKGFECWRHILKKLKYEGDYIPLEKLIGR</sequence>
<evidence type="ECO:0000259" key="2">
    <source>
        <dbReference type="Pfam" id="PF20906"/>
    </source>
</evidence>
<dbReference type="Proteomes" id="UP000886076">
    <property type="component" value="Unassembled WGS sequence"/>
</dbReference>
<dbReference type="Gene3D" id="3.40.1610.10">
    <property type="entry name" value="CV3147-like domain"/>
    <property type="match status" value="1"/>
</dbReference>
<comment type="caution">
    <text evidence="3">The sequence shown here is derived from an EMBL/GenBank/DDBJ whole genome shotgun (WGS) entry which is preliminary data.</text>
</comment>
<dbReference type="RefSeq" id="WP_272984806.1">
    <property type="nucleotide sequence ID" value="NZ_DSFH01000013.1"/>
</dbReference>
<organism evidence="3">
    <name type="scientific">Fervidicoccus fontis</name>
    <dbReference type="NCBI Taxonomy" id="683846"/>
    <lineage>
        <taxon>Archaea</taxon>
        <taxon>Thermoproteota</taxon>
        <taxon>Thermoprotei</taxon>
        <taxon>Fervidicoccales</taxon>
        <taxon>Fervidicoccaceae</taxon>
        <taxon>Fervidicoccus</taxon>
    </lineage>
</organism>
<name>A0A7C2ZSN6_9CREN</name>
<dbReference type="InterPro" id="IPR027479">
    <property type="entry name" value="S-Me-THD_N_sf"/>
</dbReference>
<proteinExistence type="predicted"/>
<dbReference type="AlphaFoldDB" id="A0A7C2ZSN6"/>
<dbReference type="Pfam" id="PF06032">
    <property type="entry name" value="S-Me-THD_N"/>
    <property type="match status" value="1"/>
</dbReference>
<protein>
    <submittedName>
        <fullName evidence="3">DUF917 domain-containing protein</fullName>
    </submittedName>
</protein>
<dbReference type="InterPro" id="IPR048350">
    <property type="entry name" value="S-Me-THD-like_C"/>
</dbReference>
<gene>
    <name evidence="3" type="ORF">ENO39_00510</name>
</gene>
<dbReference type="EMBL" id="DSFH01000013">
    <property type="protein sequence ID" value="HEW63531.1"/>
    <property type="molecule type" value="Genomic_DNA"/>
</dbReference>
<dbReference type="InterPro" id="IPR024071">
    <property type="entry name" value="S-Me-THD_C_sf"/>
</dbReference>
<feature type="domain" description="S-Me-THD-like C-terminal" evidence="2">
    <location>
        <begin position="176"/>
        <end position="350"/>
    </location>
</feature>
<dbReference type="SUPFAM" id="SSF160991">
    <property type="entry name" value="CV3147-like"/>
    <property type="match status" value="1"/>
</dbReference>
<accession>A0A7C2ZSN6</accession>
<feature type="domain" description="S-Me-THD N-terminal" evidence="1">
    <location>
        <begin position="7"/>
        <end position="165"/>
    </location>
</feature>
<reference evidence="3" key="1">
    <citation type="journal article" date="2020" name="mSystems">
        <title>Genome- and Community-Level Interaction Insights into Carbon Utilization and Element Cycling Functions of Hydrothermarchaeota in Hydrothermal Sediment.</title>
        <authorList>
            <person name="Zhou Z."/>
            <person name="Liu Y."/>
            <person name="Xu W."/>
            <person name="Pan J."/>
            <person name="Luo Z.H."/>
            <person name="Li M."/>
        </authorList>
    </citation>
    <scope>NUCLEOTIDE SEQUENCE [LARGE SCALE GENOMIC DNA]</scope>
    <source>
        <strain evidence="3">SpSt-1261</strain>
    </source>
</reference>
<dbReference type="InterPro" id="IPR010318">
    <property type="entry name" value="S-Me-THD_N"/>
</dbReference>
<evidence type="ECO:0000259" key="1">
    <source>
        <dbReference type="Pfam" id="PF06032"/>
    </source>
</evidence>
<evidence type="ECO:0000313" key="3">
    <source>
        <dbReference type="EMBL" id="HEW63531.1"/>
    </source>
</evidence>
<dbReference type="Gene3D" id="2.40.390.10">
    <property type="entry name" value="CV3147-like"/>
    <property type="match status" value="1"/>
</dbReference>
<dbReference type="Pfam" id="PF20906">
    <property type="entry name" value="S-Me-THD_C"/>
    <property type="match status" value="1"/>
</dbReference>